<evidence type="ECO:0000313" key="3">
    <source>
        <dbReference type="EMBL" id="KAF8884196.1"/>
    </source>
</evidence>
<dbReference type="Proteomes" id="UP000724874">
    <property type="component" value="Unassembled WGS sequence"/>
</dbReference>
<feature type="compositionally biased region" description="Basic and acidic residues" evidence="1">
    <location>
        <begin position="25"/>
        <end position="42"/>
    </location>
</feature>
<dbReference type="AlphaFoldDB" id="A0A9P5TJL8"/>
<dbReference type="EMBL" id="JADNYJ010000110">
    <property type="protein sequence ID" value="KAF8884196.1"/>
    <property type="molecule type" value="Genomic_DNA"/>
</dbReference>
<proteinExistence type="predicted"/>
<protein>
    <submittedName>
        <fullName evidence="3">Heterokaryon incompatibility protein-domain-containing protein</fullName>
    </submittedName>
</protein>
<dbReference type="OrthoDB" id="5125733at2759"/>
<dbReference type="PANTHER" id="PTHR33112">
    <property type="entry name" value="DOMAIN PROTEIN, PUTATIVE-RELATED"/>
    <property type="match status" value="1"/>
</dbReference>
<sequence>MTSRGSLAKLKIFRDYGGLREDDGFRDHAGLRGDGDREDSWKPKHKSNRSGGSFHSLNSNLCSTCRGLDIRPDRFIVGHWDDDADGSDPNQPQISIGLVEDIKKKSSSCPFCRLVLKSLGPGLPLVEDGEPILVSLTWNTDGPVPDPNNAPEKHESQIRYIRPHIQKKNGGIVNAKGLNSLPEITLVADDAPSSYSSNKFGMIRDWITLCDRWHGRDCDKSEMLDHEVKDPASEIPHFRLIDVIENRLVHAPPDCKYVALSYVWGRIDPQTILRALKDNVAELESTGALKLPKYYNTMPKTIRDAIQVVRELGLRYLWVDSLCIIQDDIGPGGSKMSAISKMDLVYGAAYLTITAATGVDSNAGLPGLLPGTRQVAQPVEEVLPGVRLAHKLKYQDFISSSAYYTRGWTYQEQKFTKRSLIFIGGQAIYKCRTVGQWREDVVFEDEPRKEITQRPPDPDDISPYVGFIQSYTALSLSYQTDIYNAFAGIARYLKVQLSLNLTHGIPDAFFDWFLLWVPVVPQTRRENTPSWSWSGWIGESSWKWLDQSRSMKNIRKAHEERTWIIWYQRNANDSVVYTRIWTPKQDPKVLATSNLYGGQMKPRFPFDCSQTVPTPRRLVGAPEYFKDRPHDENPSFLERISSGSGFLQFWTVSAVFRLDQPSSAADPRSTVNPNTRLGIFGGDGRELGVIFVNPEWSASYVPSNQEFILLCEGRDESTSGGRMDDEKGCKFYKVMLIERKGDWAERVAVGSIEKQGLDQALENGAVWKEITLG</sequence>
<evidence type="ECO:0000313" key="4">
    <source>
        <dbReference type="Proteomes" id="UP000724874"/>
    </source>
</evidence>
<evidence type="ECO:0000256" key="1">
    <source>
        <dbReference type="SAM" id="MobiDB-lite"/>
    </source>
</evidence>
<reference evidence="3" key="1">
    <citation type="submission" date="2020-11" db="EMBL/GenBank/DDBJ databases">
        <authorList>
            <consortium name="DOE Joint Genome Institute"/>
            <person name="Ahrendt S."/>
            <person name="Riley R."/>
            <person name="Andreopoulos W."/>
            <person name="LaButti K."/>
            <person name="Pangilinan J."/>
            <person name="Ruiz-duenas F.J."/>
            <person name="Barrasa J.M."/>
            <person name="Sanchez-Garcia M."/>
            <person name="Camarero S."/>
            <person name="Miyauchi S."/>
            <person name="Serrano A."/>
            <person name="Linde D."/>
            <person name="Babiker R."/>
            <person name="Drula E."/>
            <person name="Ayuso-Fernandez I."/>
            <person name="Pacheco R."/>
            <person name="Padilla G."/>
            <person name="Ferreira P."/>
            <person name="Barriuso J."/>
            <person name="Kellner H."/>
            <person name="Castanera R."/>
            <person name="Alfaro M."/>
            <person name="Ramirez L."/>
            <person name="Pisabarro A.G."/>
            <person name="Kuo A."/>
            <person name="Tritt A."/>
            <person name="Lipzen A."/>
            <person name="He G."/>
            <person name="Yan M."/>
            <person name="Ng V."/>
            <person name="Cullen D."/>
            <person name="Martin F."/>
            <person name="Rosso M.-N."/>
            <person name="Henrissat B."/>
            <person name="Hibbett D."/>
            <person name="Martinez A.T."/>
            <person name="Grigoriev I.V."/>
        </authorList>
    </citation>
    <scope>NUCLEOTIDE SEQUENCE</scope>
    <source>
        <strain evidence="3">AH 44721</strain>
    </source>
</reference>
<evidence type="ECO:0000259" key="2">
    <source>
        <dbReference type="Pfam" id="PF06985"/>
    </source>
</evidence>
<feature type="region of interest" description="Disordered" evidence="1">
    <location>
        <begin position="25"/>
        <end position="53"/>
    </location>
</feature>
<dbReference type="Pfam" id="PF06985">
    <property type="entry name" value="HET"/>
    <property type="match status" value="1"/>
</dbReference>
<dbReference type="PANTHER" id="PTHR33112:SF12">
    <property type="entry name" value="HETEROKARYON INCOMPATIBILITY DOMAIN-CONTAINING PROTEIN"/>
    <property type="match status" value="1"/>
</dbReference>
<gene>
    <name evidence="3" type="ORF">CPB84DRAFT_1789288</name>
</gene>
<accession>A0A9P5TJL8</accession>
<organism evidence="3 4">
    <name type="scientific">Gymnopilus junonius</name>
    <name type="common">Spectacular rustgill mushroom</name>
    <name type="synonym">Gymnopilus spectabilis subsp. junonius</name>
    <dbReference type="NCBI Taxonomy" id="109634"/>
    <lineage>
        <taxon>Eukaryota</taxon>
        <taxon>Fungi</taxon>
        <taxon>Dikarya</taxon>
        <taxon>Basidiomycota</taxon>
        <taxon>Agaricomycotina</taxon>
        <taxon>Agaricomycetes</taxon>
        <taxon>Agaricomycetidae</taxon>
        <taxon>Agaricales</taxon>
        <taxon>Agaricineae</taxon>
        <taxon>Hymenogastraceae</taxon>
        <taxon>Gymnopilus</taxon>
    </lineage>
</organism>
<feature type="domain" description="Heterokaryon incompatibility" evidence="2">
    <location>
        <begin position="257"/>
        <end position="412"/>
    </location>
</feature>
<keyword evidence="4" id="KW-1185">Reference proteome</keyword>
<name>A0A9P5TJL8_GYMJU</name>
<comment type="caution">
    <text evidence="3">The sequence shown here is derived from an EMBL/GenBank/DDBJ whole genome shotgun (WGS) entry which is preliminary data.</text>
</comment>
<dbReference type="InterPro" id="IPR010730">
    <property type="entry name" value="HET"/>
</dbReference>